<proteinExistence type="predicted"/>
<dbReference type="AlphaFoldDB" id="A0A3B0TMA4"/>
<sequence length="225" mass="25905">MNYLRFRELFQEFAAKLEEQHTYYLESIIGFSVLHDRVVKKQMDLKSFFGDHELANDEFLDTCSTLYKQISGHDITPMSLSPVLKQGDVKARNKKNGQNSLILAANCIVALYGYWEEYLRIEIGVAKGVIDQGATNCDVTREILNQHVTNDLWGDLRHLRNSIVHNNGVAYPKIKNCKIIKCFQPGDKVALDYNKMHVIFMLLADFRNDLDRMSRAPRKPIRLPG</sequence>
<reference evidence="1" key="1">
    <citation type="submission" date="2018-06" db="EMBL/GenBank/DDBJ databases">
        <authorList>
            <person name="Zhirakovskaya E."/>
        </authorList>
    </citation>
    <scope>NUCLEOTIDE SEQUENCE</scope>
</reference>
<dbReference type="EMBL" id="UOEN01000369">
    <property type="protein sequence ID" value="VAW17333.1"/>
    <property type="molecule type" value="Genomic_DNA"/>
</dbReference>
<protein>
    <submittedName>
        <fullName evidence="1">Uncharacterized protein</fullName>
    </submittedName>
</protein>
<evidence type="ECO:0000313" key="1">
    <source>
        <dbReference type="EMBL" id="VAW17333.1"/>
    </source>
</evidence>
<accession>A0A3B0TMA4</accession>
<name>A0A3B0TMA4_9ZZZZ</name>
<organism evidence="1">
    <name type="scientific">hydrothermal vent metagenome</name>
    <dbReference type="NCBI Taxonomy" id="652676"/>
    <lineage>
        <taxon>unclassified sequences</taxon>
        <taxon>metagenomes</taxon>
        <taxon>ecological metagenomes</taxon>
    </lineage>
</organism>
<gene>
    <name evidence="1" type="ORF">MNBD_BACTEROID05-730</name>
</gene>